<dbReference type="AlphaFoldDB" id="A0A6A6ECN1"/>
<dbReference type="Pfam" id="PF17111">
    <property type="entry name" value="PigL_N"/>
    <property type="match status" value="1"/>
</dbReference>
<name>A0A6A6ECN1_9PEZI</name>
<proteinExistence type="predicted"/>
<accession>A0A6A6ECN1</accession>
<evidence type="ECO:0000313" key="4">
    <source>
        <dbReference type="Proteomes" id="UP000800200"/>
    </source>
</evidence>
<evidence type="ECO:0000313" key="3">
    <source>
        <dbReference type="EMBL" id="KAF2187576.1"/>
    </source>
</evidence>
<dbReference type="InterPro" id="IPR031348">
    <property type="entry name" value="PigL_N"/>
</dbReference>
<protein>
    <recommendedName>
        <fullName evidence="2">Azaphilone pigments biosynthesis cluster protein L N-terminal domain-containing protein</fullName>
    </recommendedName>
</protein>
<sequence>MDPLTITTGVITILQATTTLISVCYDFRAALKNAPWSLTRVIEELKSLRNILESLEEHAQDLDQLVGSKKRPIFELLSDHESGPLAICLRELHVLDEKIGVSSYALAKGSKSAALVQALRWQLKDKDAKECLERIERCKTTLALALSGDQV</sequence>
<reference evidence="3" key="1">
    <citation type="journal article" date="2020" name="Stud. Mycol.">
        <title>101 Dothideomycetes genomes: a test case for predicting lifestyles and emergence of pathogens.</title>
        <authorList>
            <person name="Haridas S."/>
            <person name="Albert R."/>
            <person name="Binder M."/>
            <person name="Bloem J."/>
            <person name="Labutti K."/>
            <person name="Salamov A."/>
            <person name="Andreopoulos B."/>
            <person name="Baker S."/>
            <person name="Barry K."/>
            <person name="Bills G."/>
            <person name="Bluhm B."/>
            <person name="Cannon C."/>
            <person name="Castanera R."/>
            <person name="Culley D."/>
            <person name="Daum C."/>
            <person name="Ezra D."/>
            <person name="Gonzalez J."/>
            <person name="Henrissat B."/>
            <person name="Kuo A."/>
            <person name="Liang C."/>
            <person name="Lipzen A."/>
            <person name="Lutzoni F."/>
            <person name="Magnuson J."/>
            <person name="Mondo S."/>
            <person name="Nolan M."/>
            <person name="Ohm R."/>
            <person name="Pangilinan J."/>
            <person name="Park H.-J."/>
            <person name="Ramirez L."/>
            <person name="Alfaro M."/>
            <person name="Sun H."/>
            <person name="Tritt A."/>
            <person name="Yoshinaga Y."/>
            <person name="Zwiers L.-H."/>
            <person name="Turgeon B."/>
            <person name="Goodwin S."/>
            <person name="Spatafora J."/>
            <person name="Crous P."/>
            <person name="Grigoriev I."/>
        </authorList>
    </citation>
    <scope>NUCLEOTIDE SEQUENCE</scope>
    <source>
        <strain evidence="3">CBS 207.26</strain>
    </source>
</reference>
<gene>
    <name evidence="3" type="ORF">K469DRAFT_568733</name>
</gene>
<feature type="domain" description="Azaphilone pigments biosynthesis cluster protein L N-terminal" evidence="2">
    <location>
        <begin position="1"/>
        <end position="73"/>
    </location>
</feature>
<evidence type="ECO:0000256" key="1">
    <source>
        <dbReference type="SAM" id="Coils"/>
    </source>
</evidence>
<dbReference type="OrthoDB" id="195446at2759"/>
<feature type="coiled-coil region" evidence="1">
    <location>
        <begin position="38"/>
        <end position="65"/>
    </location>
</feature>
<organism evidence="3 4">
    <name type="scientific">Zopfia rhizophila CBS 207.26</name>
    <dbReference type="NCBI Taxonomy" id="1314779"/>
    <lineage>
        <taxon>Eukaryota</taxon>
        <taxon>Fungi</taxon>
        <taxon>Dikarya</taxon>
        <taxon>Ascomycota</taxon>
        <taxon>Pezizomycotina</taxon>
        <taxon>Dothideomycetes</taxon>
        <taxon>Dothideomycetes incertae sedis</taxon>
        <taxon>Zopfiaceae</taxon>
        <taxon>Zopfia</taxon>
    </lineage>
</organism>
<keyword evidence="1" id="KW-0175">Coiled coil</keyword>
<evidence type="ECO:0000259" key="2">
    <source>
        <dbReference type="Pfam" id="PF17111"/>
    </source>
</evidence>
<keyword evidence="4" id="KW-1185">Reference proteome</keyword>
<dbReference type="EMBL" id="ML994626">
    <property type="protein sequence ID" value="KAF2187576.1"/>
    <property type="molecule type" value="Genomic_DNA"/>
</dbReference>
<dbReference type="Proteomes" id="UP000800200">
    <property type="component" value="Unassembled WGS sequence"/>
</dbReference>